<name>A0A0S4JXE2_BODSA</name>
<dbReference type="Proteomes" id="UP000051952">
    <property type="component" value="Unassembled WGS sequence"/>
</dbReference>
<accession>A0A0S4JXE2</accession>
<keyword evidence="3" id="KW-1185">Reference proteome</keyword>
<evidence type="ECO:0000256" key="1">
    <source>
        <dbReference type="SAM" id="MobiDB-lite"/>
    </source>
</evidence>
<feature type="region of interest" description="Disordered" evidence="1">
    <location>
        <begin position="345"/>
        <end position="382"/>
    </location>
</feature>
<dbReference type="VEuPathDB" id="TriTrypDB:BSAL_44930"/>
<gene>
    <name evidence="2" type="ORF">BSAL_44930</name>
</gene>
<organism evidence="2 3">
    <name type="scientific">Bodo saltans</name>
    <name type="common">Flagellated protozoan</name>
    <dbReference type="NCBI Taxonomy" id="75058"/>
    <lineage>
        <taxon>Eukaryota</taxon>
        <taxon>Discoba</taxon>
        <taxon>Euglenozoa</taxon>
        <taxon>Kinetoplastea</taxon>
        <taxon>Metakinetoplastina</taxon>
        <taxon>Eubodonida</taxon>
        <taxon>Bodonidae</taxon>
        <taxon>Bodo</taxon>
    </lineage>
</organism>
<dbReference type="EMBL" id="CYKH01002196">
    <property type="protein sequence ID" value="CUG93817.1"/>
    <property type="molecule type" value="Genomic_DNA"/>
</dbReference>
<sequence length="557" mass="59659">MRRATRPAPEAGYALGATFCDSTTQCRYCSTASSIGVCLLQSTTCYPTSATTEVTACTKSSFCKWCDAIGICDVNAASCRPNCIQATNNGVGYCQTATTCQWCPLGFCQNTTGTCWDTCLSASNDVAANDVCSASSTLCQWCAGLQYCTNKNIGCRASCAAIDDSAICQVTSIRVNSCTWCTPVRSCYNKSLSCPGSCSVYLGQRSSCEAFSGCHWCAQHGSGRCKPVKGNSLGYVDWRGEVECDTNTRSFSMSNMISNTVSTSHDVSDSFSASFDVSGTPSAAKTATPTLSGTFTDIFSASMSVSAASLSRDTTVSISRSHTTIVSDSSTPTFSEIMMMSTTKSLTHSASHSRSESRTVSTTESSSPSSSHTDSPTISIDPCNTTFRDNPTSFVRHIALLNTEQYGTVNSTDSTFLVLNRVELAALRTLRIQIGFNTYLRNFYYNTSMSWFPLPQVSNCISSGFELVNATDFIVLIDYNPDVSFSVGLDDDYFCNMTFSTDIFQCQLMTNFTFNFSAAILVTGTPRVISASAAQAIGIASSILAIIAISFPQKLSL</sequence>
<evidence type="ECO:0000313" key="2">
    <source>
        <dbReference type="EMBL" id="CUG93817.1"/>
    </source>
</evidence>
<reference evidence="3" key="1">
    <citation type="submission" date="2015-09" db="EMBL/GenBank/DDBJ databases">
        <authorList>
            <consortium name="Pathogen Informatics"/>
        </authorList>
    </citation>
    <scope>NUCLEOTIDE SEQUENCE [LARGE SCALE GENOMIC DNA]</scope>
    <source>
        <strain evidence="3">Lake Konstanz</strain>
    </source>
</reference>
<evidence type="ECO:0000313" key="3">
    <source>
        <dbReference type="Proteomes" id="UP000051952"/>
    </source>
</evidence>
<protein>
    <submittedName>
        <fullName evidence="2">Uncharacterized protein</fullName>
    </submittedName>
</protein>
<dbReference type="AlphaFoldDB" id="A0A0S4JXE2"/>
<feature type="compositionally biased region" description="Low complexity" evidence="1">
    <location>
        <begin position="345"/>
        <end position="381"/>
    </location>
</feature>
<proteinExistence type="predicted"/>